<evidence type="ECO:0000256" key="5">
    <source>
        <dbReference type="SAM" id="MobiDB-lite"/>
    </source>
</evidence>
<dbReference type="Pfam" id="PF00808">
    <property type="entry name" value="CBFD_NFYB_HMF"/>
    <property type="match status" value="1"/>
</dbReference>
<protein>
    <recommendedName>
        <fullName evidence="6">Transcription factor CBF/NF-Y/archaeal histone domain-containing protein</fullName>
    </recommendedName>
</protein>
<dbReference type="InterPro" id="IPR003958">
    <property type="entry name" value="CBFA_NFYB_domain"/>
</dbReference>
<evidence type="ECO:0000259" key="6">
    <source>
        <dbReference type="Pfam" id="PF00808"/>
    </source>
</evidence>
<proteinExistence type="inferred from homology"/>
<evidence type="ECO:0000313" key="8">
    <source>
        <dbReference type="Proteomes" id="UP001341840"/>
    </source>
</evidence>
<dbReference type="PANTHER" id="PTHR11064">
    <property type="entry name" value="CCAAT-BINDING TRANSCRIPTION FACTOR-RELATED"/>
    <property type="match status" value="1"/>
</dbReference>
<feature type="region of interest" description="Disordered" evidence="5">
    <location>
        <begin position="112"/>
        <end position="142"/>
    </location>
</feature>
<evidence type="ECO:0000256" key="2">
    <source>
        <dbReference type="ARBA" id="ARBA00023015"/>
    </source>
</evidence>
<keyword evidence="8" id="KW-1185">Reference proteome</keyword>
<keyword evidence="4" id="KW-0804">Transcription</keyword>
<evidence type="ECO:0000256" key="1">
    <source>
        <dbReference type="ARBA" id="ARBA00009053"/>
    </source>
</evidence>
<dbReference type="Proteomes" id="UP001341840">
    <property type="component" value="Unassembled WGS sequence"/>
</dbReference>
<comment type="similarity">
    <text evidence="1">Belongs to the NFYB/HAP3 subunit family.</text>
</comment>
<dbReference type="PANTHER" id="PTHR11064:SF9">
    <property type="entry name" value="NUCLEAR TRANSCRIPTION FACTOR Y SUBUNIT BETA"/>
    <property type="match status" value="1"/>
</dbReference>
<keyword evidence="3" id="KW-0238">DNA-binding</keyword>
<reference evidence="7 8" key="1">
    <citation type="journal article" date="2023" name="Plants (Basel)">
        <title>Bridging the Gap: Combining Genomics and Transcriptomics Approaches to Understand Stylosanthes scabra, an Orphan Legume from the Brazilian Caatinga.</title>
        <authorList>
            <person name="Ferreira-Neto J.R.C."/>
            <person name="da Silva M.D."/>
            <person name="Binneck E."/>
            <person name="de Melo N.F."/>
            <person name="da Silva R.H."/>
            <person name="de Melo A.L.T.M."/>
            <person name="Pandolfi V."/>
            <person name="Bustamante F.O."/>
            <person name="Brasileiro-Vidal A.C."/>
            <person name="Benko-Iseppon A.M."/>
        </authorList>
    </citation>
    <scope>NUCLEOTIDE SEQUENCE [LARGE SCALE GENOMIC DNA]</scope>
    <source>
        <tissue evidence="7">Leaves</tissue>
    </source>
</reference>
<evidence type="ECO:0000256" key="4">
    <source>
        <dbReference type="ARBA" id="ARBA00023163"/>
    </source>
</evidence>
<name>A0ABU6YBK1_9FABA</name>
<comment type="caution">
    <text evidence="7">The sequence shown here is derived from an EMBL/GenBank/DDBJ whole genome shotgun (WGS) entry which is preliminary data.</text>
</comment>
<dbReference type="Gene3D" id="1.10.20.10">
    <property type="entry name" value="Histone, subunit A"/>
    <property type="match status" value="1"/>
</dbReference>
<gene>
    <name evidence="7" type="ORF">PIB30_035720</name>
</gene>
<accession>A0ABU6YBK1</accession>
<dbReference type="EMBL" id="JASCZI010241827">
    <property type="protein sequence ID" value="MED6207424.1"/>
    <property type="molecule type" value="Genomic_DNA"/>
</dbReference>
<organism evidence="7 8">
    <name type="scientific">Stylosanthes scabra</name>
    <dbReference type="NCBI Taxonomy" id="79078"/>
    <lineage>
        <taxon>Eukaryota</taxon>
        <taxon>Viridiplantae</taxon>
        <taxon>Streptophyta</taxon>
        <taxon>Embryophyta</taxon>
        <taxon>Tracheophyta</taxon>
        <taxon>Spermatophyta</taxon>
        <taxon>Magnoliopsida</taxon>
        <taxon>eudicotyledons</taxon>
        <taxon>Gunneridae</taxon>
        <taxon>Pentapetalae</taxon>
        <taxon>rosids</taxon>
        <taxon>fabids</taxon>
        <taxon>Fabales</taxon>
        <taxon>Fabaceae</taxon>
        <taxon>Papilionoideae</taxon>
        <taxon>50 kb inversion clade</taxon>
        <taxon>dalbergioids sensu lato</taxon>
        <taxon>Dalbergieae</taxon>
        <taxon>Pterocarpus clade</taxon>
        <taxon>Stylosanthes</taxon>
    </lineage>
</organism>
<dbReference type="SUPFAM" id="SSF47113">
    <property type="entry name" value="Histone-fold"/>
    <property type="match status" value="1"/>
</dbReference>
<feature type="region of interest" description="Disordered" evidence="5">
    <location>
        <begin position="1"/>
        <end position="24"/>
    </location>
</feature>
<feature type="domain" description="Transcription factor CBF/NF-Y/archaeal histone" evidence="6">
    <location>
        <begin position="31"/>
        <end position="95"/>
    </location>
</feature>
<dbReference type="InterPro" id="IPR027113">
    <property type="entry name" value="Transc_fact_NFYB/HAP3"/>
</dbReference>
<feature type="compositionally biased region" description="Basic and acidic residues" evidence="5">
    <location>
        <begin position="116"/>
        <end position="135"/>
    </location>
</feature>
<evidence type="ECO:0000313" key="7">
    <source>
        <dbReference type="EMBL" id="MED6207424.1"/>
    </source>
</evidence>
<dbReference type="InterPro" id="IPR009072">
    <property type="entry name" value="Histone-fold"/>
</dbReference>
<evidence type="ECO:0000256" key="3">
    <source>
        <dbReference type="ARBA" id="ARBA00023125"/>
    </source>
</evidence>
<keyword evidence="2" id="KW-0805">Transcription regulation</keyword>
<feature type="compositionally biased region" description="Acidic residues" evidence="5">
    <location>
        <begin position="15"/>
        <end position="24"/>
    </location>
</feature>
<sequence>MMSDAPANPGGSGKEEEESSDSLEEDRCVYLPYISIKNAMKRVLPREVKISEDAELTVQKCVSEFISYVTTKVCEKKKKEGRKATISGNDVIKAMIDLGFGDDRTKPLQVYLNKLTETETPKRDPPTSLENERNKVPKLGQQ</sequence>